<feature type="domain" description="Helicase ATP-binding" evidence="10">
    <location>
        <begin position="128"/>
        <end position="288"/>
    </location>
</feature>
<keyword evidence="4 8" id="KW-0067">ATP-binding</keyword>
<evidence type="ECO:0000256" key="5">
    <source>
        <dbReference type="ARBA" id="ARBA00023125"/>
    </source>
</evidence>
<dbReference type="AlphaFoldDB" id="T1IRU0"/>
<dbReference type="GO" id="GO:0031011">
    <property type="term" value="C:Ino80 complex"/>
    <property type="evidence" value="ECO:0007669"/>
    <property type="project" value="UniProtKB-UniRule"/>
</dbReference>
<dbReference type="GO" id="GO:0003677">
    <property type="term" value="F:DNA binding"/>
    <property type="evidence" value="ECO:0007669"/>
    <property type="project" value="UniProtKB-UniRule"/>
</dbReference>
<comment type="subunit">
    <text evidence="8">Component of the INO80 chromatin-remodeling complex.</text>
</comment>
<dbReference type="Pfam" id="PF13892">
    <property type="entry name" value="DBINO"/>
    <property type="match status" value="1"/>
</dbReference>
<evidence type="ECO:0000256" key="8">
    <source>
        <dbReference type="RuleBase" id="RU368001"/>
    </source>
</evidence>
<feature type="compositionally biased region" description="Basic and acidic residues" evidence="9">
    <location>
        <begin position="629"/>
        <end position="638"/>
    </location>
</feature>
<keyword evidence="5 8" id="KW-0238">DNA-binding</keyword>
<dbReference type="GO" id="GO:0042393">
    <property type="term" value="F:histone binding"/>
    <property type="evidence" value="ECO:0007669"/>
    <property type="project" value="TreeGrafter"/>
</dbReference>
<evidence type="ECO:0000313" key="12">
    <source>
        <dbReference type="EnsemblMetazoa" id="SMAR003789-PA"/>
    </source>
</evidence>
<dbReference type="GO" id="GO:0006281">
    <property type="term" value="P:DNA repair"/>
    <property type="evidence" value="ECO:0007669"/>
    <property type="project" value="UniProtKB-UniRule"/>
</dbReference>
<dbReference type="SMART" id="SM00487">
    <property type="entry name" value="DEXDc"/>
    <property type="match status" value="1"/>
</dbReference>
<dbReference type="PANTHER" id="PTHR45685:SF2">
    <property type="entry name" value="CHROMATIN-REMODELING ATPASE INO80"/>
    <property type="match status" value="1"/>
</dbReference>
<reference evidence="13" key="1">
    <citation type="submission" date="2011-05" db="EMBL/GenBank/DDBJ databases">
        <authorList>
            <person name="Richards S.R."/>
            <person name="Qu J."/>
            <person name="Jiang H."/>
            <person name="Jhangiani S.N."/>
            <person name="Agravi P."/>
            <person name="Goodspeed R."/>
            <person name="Gross S."/>
            <person name="Mandapat C."/>
            <person name="Jackson L."/>
            <person name="Mathew T."/>
            <person name="Pu L."/>
            <person name="Thornton R."/>
            <person name="Saada N."/>
            <person name="Wilczek-Boney K.B."/>
            <person name="Lee S."/>
            <person name="Kovar C."/>
            <person name="Wu Y."/>
            <person name="Scherer S.E."/>
            <person name="Worley K.C."/>
            <person name="Muzny D.M."/>
            <person name="Gibbs R."/>
        </authorList>
    </citation>
    <scope>NUCLEOTIDE SEQUENCE</scope>
    <source>
        <strain evidence="13">Brora</strain>
    </source>
</reference>
<dbReference type="Pfam" id="PF00176">
    <property type="entry name" value="SNF2-rel_dom"/>
    <property type="match status" value="1"/>
</dbReference>
<feature type="domain" description="DBINO" evidence="11">
    <location>
        <begin position="1"/>
        <end position="35"/>
    </location>
</feature>
<dbReference type="EC" id="3.6.4.-" evidence="8"/>
<evidence type="ECO:0000256" key="9">
    <source>
        <dbReference type="SAM" id="MobiDB-lite"/>
    </source>
</evidence>
<keyword evidence="8" id="KW-0378">Hydrolase</keyword>
<evidence type="ECO:0000259" key="11">
    <source>
        <dbReference type="PROSITE" id="PS51413"/>
    </source>
</evidence>
<keyword evidence="3 8" id="KW-0227">DNA damage</keyword>
<organism evidence="12 13">
    <name type="scientific">Strigamia maritima</name>
    <name type="common">European centipede</name>
    <name type="synonym">Geophilus maritimus</name>
    <dbReference type="NCBI Taxonomy" id="126957"/>
    <lineage>
        <taxon>Eukaryota</taxon>
        <taxon>Metazoa</taxon>
        <taxon>Ecdysozoa</taxon>
        <taxon>Arthropoda</taxon>
        <taxon>Myriapoda</taxon>
        <taxon>Chilopoda</taxon>
        <taxon>Pleurostigmophora</taxon>
        <taxon>Geophilomorpha</taxon>
        <taxon>Linotaeniidae</taxon>
        <taxon>Strigamia</taxon>
    </lineage>
</organism>
<evidence type="ECO:0000313" key="13">
    <source>
        <dbReference type="Proteomes" id="UP000014500"/>
    </source>
</evidence>
<dbReference type="GO" id="GO:0016887">
    <property type="term" value="F:ATP hydrolysis activity"/>
    <property type="evidence" value="ECO:0007669"/>
    <property type="project" value="TreeGrafter"/>
</dbReference>
<evidence type="ECO:0000259" key="10">
    <source>
        <dbReference type="PROSITE" id="PS51192"/>
    </source>
</evidence>
<dbReference type="EMBL" id="AFFK01018752">
    <property type="status" value="NOT_ANNOTATED_CDS"/>
    <property type="molecule type" value="Genomic_DNA"/>
</dbReference>
<dbReference type="HOGENOM" id="CLU_352096_0_0_1"/>
<dbReference type="GO" id="GO:0006338">
    <property type="term" value="P:chromatin remodeling"/>
    <property type="evidence" value="ECO:0007669"/>
    <property type="project" value="UniProtKB-UniRule"/>
</dbReference>
<comment type="subcellular location">
    <subcellularLocation>
        <location evidence="1 8">Nucleus</location>
    </subcellularLocation>
</comment>
<comment type="similarity">
    <text evidence="8">Belongs to the SNF2/RAD54 helicase family.</text>
</comment>
<dbReference type="Proteomes" id="UP000014500">
    <property type="component" value="Unassembled WGS sequence"/>
</dbReference>
<accession>T1IRU0</accession>
<dbReference type="eggNOG" id="KOG0388">
    <property type="taxonomic scope" value="Eukaryota"/>
</dbReference>
<evidence type="ECO:0000256" key="7">
    <source>
        <dbReference type="ARBA" id="ARBA00023242"/>
    </source>
</evidence>
<evidence type="ECO:0000256" key="6">
    <source>
        <dbReference type="ARBA" id="ARBA00023204"/>
    </source>
</evidence>
<keyword evidence="6 8" id="KW-0234">DNA repair</keyword>
<dbReference type="InterPro" id="IPR050520">
    <property type="entry name" value="INO80/SWR1_helicase"/>
</dbReference>
<feature type="compositionally biased region" description="Polar residues" evidence="9">
    <location>
        <begin position="610"/>
        <end position="628"/>
    </location>
</feature>
<dbReference type="Gene3D" id="3.40.50.10810">
    <property type="entry name" value="Tandem AAA-ATPase domain"/>
    <property type="match status" value="1"/>
</dbReference>
<protein>
    <recommendedName>
        <fullName evidence="8">Chromatin-remodeling ATPase INO80</fullName>
        <ecNumber evidence="8">3.6.4.-</ecNumber>
    </recommendedName>
</protein>
<name>T1IRU0_STRMM</name>
<dbReference type="STRING" id="126957.T1IRU0"/>
<dbReference type="SUPFAM" id="SSF52540">
    <property type="entry name" value="P-loop containing nucleoside triphosphate hydrolases"/>
    <property type="match status" value="1"/>
</dbReference>
<comment type="domain">
    <text evidence="8">The DBINO region is involved in binding to DNA.</text>
</comment>
<dbReference type="InterPro" id="IPR027417">
    <property type="entry name" value="P-loop_NTPase"/>
</dbReference>
<dbReference type="InterPro" id="IPR000330">
    <property type="entry name" value="SNF2_N"/>
</dbReference>
<sequence>MDIELRETKRQQRKLNFLITQTELYAHFMSRKMGLSAENFKDKILGQRDETLRKLLGDAGLMLDIEDDYDVNAMKNQALKNVQNAYSTQQVKTRKFDNEVAHSLKIEDFRLTDPSVSTDQDRPQPQMNELACKFISSRLEWDSGLGKTVQSIAFLAHIAESQGIWGPFLVIAPASTLHNWQQEFSRFVSKFKVVPYWGNTNDRKILRKFWNQKDLHTDDASFHILVTSYQLVVQDVKYFQRIKWQYMILDEAQAIQTRNLRLVPGDGATIRVTSVPVLLTGRAVSFSYPFLHAMADSDSPKVNFKRFAPQKSGDAEDDRMDDDRVDNDIAENDDNGDDNQNQVFIDKFDQLSANVGNLTTILQTLVQNQGLGVAASGACPAASNAPQVSATQIQASGVTKTTPFDFQKAAGGKIKATATLAPACEESLAGLVNSCLFDVTYEQRIETQSKALIPENLKFLDPPKCEGVFVSKLKPELKIQDKASLKMQSALLRIVVPIIQTMIDVTSPITVTGDATIDETAKAEKQDKILGQLTDALVLVGSTNAAINKRRRDDLQGIIAKKYEPLCKSYTSHPFDLFGPDMDKQLEKLDKLAKLTTKVADRKEDRKDGTASSYNRSSRFMPYNNRNRGNYDNKKSDYRFNSGFNSNNRNNSSRGIKQGPTKQTTLRREITNEIETLTVPLVPVIKEVNKELDTTNNPEDEQRPSRPADYRFLVASPNLVCATAREPDRSSSTLCSKGQIVLGAQARGQAPIKQQNDPAWMQDLRESLQARGFSTHAADLYTASWRKGTVTSYTSGIKR</sequence>
<evidence type="ECO:0000256" key="1">
    <source>
        <dbReference type="ARBA" id="ARBA00004123"/>
    </source>
</evidence>
<evidence type="ECO:0000256" key="4">
    <source>
        <dbReference type="ARBA" id="ARBA00022840"/>
    </source>
</evidence>
<feature type="region of interest" description="Disordered" evidence="9">
    <location>
        <begin position="303"/>
        <end position="341"/>
    </location>
</feature>
<keyword evidence="13" id="KW-1185">Reference proteome</keyword>
<comment type="function">
    <text evidence="8">ATPase component of the INO80 complex which remodels chromatin by shifting nucleosomes and is involved in DNA repair.</text>
</comment>
<proteinExistence type="inferred from homology"/>
<feature type="compositionally biased region" description="Acidic residues" evidence="9">
    <location>
        <begin position="315"/>
        <end position="337"/>
    </location>
</feature>
<evidence type="ECO:0000256" key="3">
    <source>
        <dbReference type="ARBA" id="ARBA00022763"/>
    </source>
</evidence>
<dbReference type="InterPro" id="IPR014001">
    <property type="entry name" value="Helicase_ATP-bd"/>
</dbReference>
<dbReference type="InterPro" id="IPR038718">
    <property type="entry name" value="SNF2-like_sf"/>
</dbReference>
<feature type="region of interest" description="Disordered" evidence="9">
    <location>
        <begin position="601"/>
        <end position="665"/>
    </location>
</feature>
<dbReference type="PROSITE" id="PS51413">
    <property type="entry name" value="DBINO"/>
    <property type="match status" value="1"/>
</dbReference>
<reference evidence="12" key="2">
    <citation type="submission" date="2015-02" db="UniProtKB">
        <authorList>
            <consortium name="EnsemblMetazoa"/>
        </authorList>
    </citation>
    <scope>IDENTIFICATION</scope>
</reference>
<keyword evidence="2" id="KW-0547">Nucleotide-binding</keyword>
<dbReference type="EnsemblMetazoa" id="SMAR003789-RA">
    <property type="protein sequence ID" value="SMAR003789-PA"/>
    <property type="gene ID" value="SMAR003789"/>
</dbReference>
<dbReference type="GO" id="GO:0005524">
    <property type="term" value="F:ATP binding"/>
    <property type="evidence" value="ECO:0007669"/>
    <property type="project" value="UniProtKB-UniRule"/>
</dbReference>
<comment type="catalytic activity">
    <reaction evidence="8">
        <text>ATP + H2O = ADP + phosphate + H(+)</text>
        <dbReference type="Rhea" id="RHEA:13065"/>
        <dbReference type="ChEBI" id="CHEBI:15377"/>
        <dbReference type="ChEBI" id="CHEBI:15378"/>
        <dbReference type="ChEBI" id="CHEBI:30616"/>
        <dbReference type="ChEBI" id="CHEBI:43474"/>
        <dbReference type="ChEBI" id="CHEBI:456216"/>
    </reaction>
</comment>
<keyword evidence="7" id="KW-0539">Nucleus</keyword>
<feature type="compositionally biased region" description="Low complexity" evidence="9">
    <location>
        <begin position="639"/>
        <end position="655"/>
    </location>
</feature>
<evidence type="ECO:0000256" key="2">
    <source>
        <dbReference type="ARBA" id="ARBA00022741"/>
    </source>
</evidence>
<dbReference type="PROSITE" id="PS51192">
    <property type="entry name" value="HELICASE_ATP_BIND_1"/>
    <property type="match status" value="1"/>
</dbReference>
<dbReference type="InterPro" id="IPR020838">
    <property type="entry name" value="DBINO"/>
</dbReference>
<dbReference type="PANTHER" id="PTHR45685">
    <property type="entry name" value="HELICASE SRCAP-RELATED"/>
    <property type="match status" value="1"/>
</dbReference>